<feature type="compositionally biased region" description="Basic and acidic residues" evidence="1">
    <location>
        <begin position="101"/>
        <end position="111"/>
    </location>
</feature>
<feature type="compositionally biased region" description="Low complexity" evidence="1">
    <location>
        <begin position="381"/>
        <end position="433"/>
    </location>
</feature>
<sequence length="433" mass="45628">MVVLTSRVALIAASISLAAISNAPTVDGIAIPAVTRSEVVARHTLVRRESPGLEAVIRRKGKKMEKEKGEEKDNLSKNGKGRQHHSSDTRVHSGSEGSDSLLRKRSPEQKFLHVRRGAWPQPDHGRNSPSRRAPPRIFITRGEGNATPGYIALEGSETRKDYGFLAWNSTTGDIDASDQATVWNRIPVTCPQDSGFQHCASFAMITTSDKNLCITFPSESTEPSRFHGDYCRAGSMAGEEAAANRSQTFGYHPNTGRIEPLPSGNFSSRSTALWRRESGEQVALVFSLLEQNSSVNQSNIDSSKSDSTSASSDSTATAAETTTLTVTVTAESEPTTSPADLEKVSTASTTGTASPTQTSSPLVVKVFGNSSSSTTDGVSMTTSATAAATTTASTSSVDGNAIASSIAAEYSSSSVASTTTTDSSSTSTDAARR</sequence>
<dbReference type="OrthoDB" id="10465890at2759"/>
<evidence type="ECO:0000256" key="2">
    <source>
        <dbReference type="SAM" id="SignalP"/>
    </source>
</evidence>
<gene>
    <name evidence="3" type="ORF">E1B28_007931</name>
</gene>
<evidence type="ECO:0000313" key="3">
    <source>
        <dbReference type="EMBL" id="KAG7094332.1"/>
    </source>
</evidence>
<organism evidence="3 4">
    <name type="scientific">Marasmius oreades</name>
    <name type="common">fairy-ring Marasmius</name>
    <dbReference type="NCBI Taxonomy" id="181124"/>
    <lineage>
        <taxon>Eukaryota</taxon>
        <taxon>Fungi</taxon>
        <taxon>Dikarya</taxon>
        <taxon>Basidiomycota</taxon>
        <taxon>Agaricomycotina</taxon>
        <taxon>Agaricomycetes</taxon>
        <taxon>Agaricomycetidae</taxon>
        <taxon>Agaricales</taxon>
        <taxon>Marasmiineae</taxon>
        <taxon>Marasmiaceae</taxon>
        <taxon>Marasmius</taxon>
    </lineage>
</organism>
<reference evidence="3" key="1">
    <citation type="journal article" date="2021" name="Genome Biol. Evol.">
        <title>The assembled and annotated genome of the fairy-ring fungus Marasmius oreades.</title>
        <authorList>
            <person name="Hiltunen M."/>
            <person name="Ament-Velasquez S.L."/>
            <person name="Johannesson H."/>
        </authorList>
    </citation>
    <scope>NUCLEOTIDE SEQUENCE</scope>
    <source>
        <strain evidence="3">03SP1</strain>
    </source>
</reference>
<dbReference type="Proteomes" id="UP001049176">
    <property type="component" value="Chromosome 4"/>
</dbReference>
<accession>A0A9P7S2X2</accession>
<evidence type="ECO:0000313" key="4">
    <source>
        <dbReference type="Proteomes" id="UP001049176"/>
    </source>
</evidence>
<feature type="signal peptide" evidence="2">
    <location>
        <begin position="1"/>
        <end position="28"/>
    </location>
</feature>
<proteinExistence type="predicted"/>
<comment type="caution">
    <text evidence="3">The sequence shown here is derived from an EMBL/GenBank/DDBJ whole genome shotgun (WGS) entry which is preliminary data.</text>
</comment>
<keyword evidence="2" id="KW-0732">Signal</keyword>
<protein>
    <submittedName>
        <fullName evidence="3">Uncharacterized protein</fullName>
    </submittedName>
</protein>
<feature type="chain" id="PRO_5040346236" evidence="2">
    <location>
        <begin position="29"/>
        <end position="433"/>
    </location>
</feature>
<feature type="region of interest" description="Disordered" evidence="1">
    <location>
        <begin position="52"/>
        <end position="143"/>
    </location>
</feature>
<feature type="compositionally biased region" description="Polar residues" evidence="1">
    <location>
        <begin position="371"/>
        <end position="380"/>
    </location>
</feature>
<feature type="compositionally biased region" description="Low complexity" evidence="1">
    <location>
        <begin position="301"/>
        <end position="333"/>
    </location>
</feature>
<dbReference type="KEGG" id="more:E1B28_007931"/>
<feature type="region of interest" description="Disordered" evidence="1">
    <location>
        <begin position="295"/>
        <end position="359"/>
    </location>
</feature>
<dbReference type="RefSeq" id="XP_043010802.1">
    <property type="nucleotide sequence ID" value="XM_043152716.1"/>
</dbReference>
<feature type="region of interest" description="Disordered" evidence="1">
    <location>
        <begin position="371"/>
        <end position="433"/>
    </location>
</feature>
<dbReference type="AlphaFoldDB" id="A0A9P7S2X2"/>
<name>A0A9P7S2X2_9AGAR</name>
<feature type="region of interest" description="Disordered" evidence="1">
    <location>
        <begin position="247"/>
        <end position="268"/>
    </location>
</feature>
<evidence type="ECO:0000256" key="1">
    <source>
        <dbReference type="SAM" id="MobiDB-lite"/>
    </source>
</evidence>
<dbReference type="EMBL" id="CM032184">
    <property type="protein sequence ID" value="KAG7094332.1"/>
    <property type="molecule type" value="Genomic_DNA"/>
</dbReference>
<keyword evidence="4" id="KW-1185">Reference proteome</keyword>
<feature type="compositionally biased region" description="Low complexity" evidence="1">
    <location>
        <begin position="345"/>
        <end position="359"/>
    </location>
</feature>
<dbReference type="GeneID" id="66077007"/>
<feature type="compositionally biased region" description="Basic and acidic residues" evidence="1">
    <location>
        <begin position="64"/>
        <end position="75"/>
    </location>
</feature>